<dbReference type="Gene3D" id="2.30.42.10">
    <property type="match status" value="1"/>
</dbReference>
<reference evidence="2" key="1">
    <citation type="submission" date="2023-02" db="EMBL/GenBank/DDBJ databases">
        <title>Genome of toxic invasive species Heracleum sosnowskyi carries increased number of genes despite the absence of recent whole-genome duplications.</title>
        <authorList>
            <person name="Schelkunov M."/>
            <person name="Shtratnikova V."/>
            <person name="Makarenko M."/>
            <person name="Klepikova A."/>
            <person name="Omelchenko D."/>
            <person name="Novikova G."/>
            <person name="Obukhova E."/>
            <person name="Bogdanov V."/>
            <person name="Penin A."/>
            <person name="Logacheva M."/>
        </authorList>
    </citation>
    <scope>NUCLEOTIDE SEQUENCE</scope>
    <source>
        <strain evidence="2">Hsosn_3</strain>
        <tissue evidence="2">Leaf</tissue>
    </source>
</reference>
<gene>
    <name evidence="2" type="ORF">POM88_000223</name>
</gene>
<dbReference type="Proteomes" id="UP001237642">
    <property type="component" value="Unassembled WGS sequence"/>
</dbReference>
<evidence type="ECO:0000313" key="2">
    <source>
        <dbReference type="EMBL" id="KAK1400618.1"/>
    </source>
</evidence>
<sequence>MQKDIMYRRFEGLKKRKNPWERKPATPNLFGQLKTCVQVNYDYNLAVIRFTSIPPSGAAKVAKVARVYDSVDVYSHQTSRPPSHLLPHSRSHKLIPGDRVIVMGRYFAEPFEPMAAPGLKRYHMIAKSFSVRIAKSQGRKCRRPFLGFEAASLFAADIGLMERVIHSFPDAPKGLVIEKIVPDSPAYLAGLHVGDVIVKCDRKPVQSFLELFEILLEKVGVPIELSLIRAGDDTLAQLNIVFVEATSAQLNRWPVHKQVLLRDVHLGLTETNFV</sequence>
<protein>
    <recommendedName>
        <fullName evidence="1">PDZ domain-containing protein</fullName>
    </recommendedName>
</protein>
<dbReference type="PANTHER" id="PTHR47389">
    <property type="entry name" value="OS09G0436400 PROTEIN"/>
    <property type="match status" value="1"/>
</dbReference>
<dbReference type="AlphaFoldDB" id="A0AAD8JCL2"/>
<dbReference type="Pfam" id="PF17820">
    <property type="entry name" value="PDZ_6"/>
    <property type="match status" value="1"/>
</dbReference>
<reference evidence="2" key="2">
    <citation type="submission" date="2023-05" db="EMBL/GenBank/DDBJ databases">
        <authorList>
            <person name="Schelkunov M.I."/>
        </authorList>
    </citation>
    <scope>NUCLEOTIDE SEQUENCE</scope>
    <source>
        <strain evidence="2">Hsosn_3</strain>
        <tissue evidence="2">Leaf</tissue>
    </source>
</reference>
<dbReference type="SUPFAM" id="SSF50156">
    <property type="entry name" value="PDZ domain-like"/>
    <property type="match status" value="1"/>
</dbReference>
<organism evidence="2 3">
    <name type="scientific">Heracleum sosnowskyi</name>
    <dbReference type="NCBI Taxonomy" id="360622"/>
    <lineage>
        <taxon>Eukaryota</taxon>
        <taxon>Viridiplantae</taxon>
        <taxon>Streptophyta</taxon>
        <taxon>Embryophyta</taxon>
        <taxon>Tracheophyta</taxon>
        <taxon>Spermatophyta</taxon>
        <taxon>Magnoliopsida</taxon>
        <taxon>eudicotyledons</taxon>
        <taxon>Gunneridae</taxon>
        <taxon>Pentapetalae</taxon>
        <taxon>asterids</taxon>
        <taxon>campanulids</taxon>
        <taxon>Apiales</taxon>
        <taxon>Apiaceae</taxon>
        <taxon>Apioideae</taxon>
        <taxon>apioid superclade</taxon>
        <taxon>Tordylieae</taxon>
        <taxon>Tordyliinae</taxon>
        <taxon>Heracleum</taxon>
    </lineage>
</organism>
<dbReference type="PANTHER" id="PTHR47389:SF4">
    <property type="entry name" value="OS09G0436400 PROTEIN"/>
    <property type="match status" value="1"/>
</dbReference>
<dbReference type="InterPro" id="IPR036034">
    <property type="entry name" value="PDZ_sf"/>
</dbReference>
<comment type="caution">
    <text evidence="2">The sequence shown here is derived from an EMBL/GenBank/DDBJ whole genome shotgun (WGS) entry which is preliminary data.</text>
</comment>
<dbReference type="SMART" id="SM00228">
    <property type="entry name" value="PDZ"/>
    <property type="match status" value="1"/>
</dbReference>
<feature type="domain" description="PDZ" evidence="1">
    <location>
        <begin position="130"/>
        <end position="231"/>
    </location>
</feature>
<accession>A0AAD8JCL2</accession>
<proteinExistence type="predicted"/>
<dbReference type="InterPro" id="IPR001478">
    <property type="entry name" value="PDZ"/>
</dbReference>
<keyword evidence="3" id="KW-1185">Reference proteome</keyword>
<evidence type="ECO:0000313" key="3">
    <source>
        <dbReference type="Proteomes" id="UP001237642"/>
    </source>
</evidence>
<dbReference type="EMBL" id="JAUIZM010000001">
    <property type="protein sequence ID" value="KAK1400618.1"/>
    <property type="molecule type" value="Genomic_DNA"/>
</dbReference>
<evidence type="ECO:0000259" key="1">
    <source>
        <dbReference type="PROSITE" id="PS50106"/>
    </source>
</evidence>
<name>A0AAD8JCL2_9APIA</name>
<dbReference type="PROSITE" id="PS50106">
    <property type="entry name" value="PDZ"/>
    <property type="match status" value="1"/>
</dbReference>
<dbReference type="InterPro" id="IPR041489">
    <property type="entry name" value="PDZ_6"/>
</dbReference>